<dbReference type="RefSeq" id="WP_018329156.1">
    <property type="nucleotide sequence ID" value="NZ_JACHBK010000008.1"/>
</dbReference>
<dbReference type="Pfam" id="PF07799">
    <property type="entry name" value="DUF1643"/>
    <property type="match status" value="1"/>
</dbReference>
<dbReference type="AlphaFoldDB" id="A0A7W8UE85"/>
<evidence type="ECO:0000313" key="1">
    <source>
        <dbReference type="EMBL" id="MBB5536937.1"/>
    </source>
</evidence>
<evidence type="ECO:0000313" key="2">
    <source>
        <dbReference type="Proteomes" id="UP000585507"/>
    </source>
</evidence>
<dbReference type="EMBL" id="JACHBK010000008">
    <property type="protein sequence ID" value="MBB5536937.1"/>
    <property type="molecule type" value="Genomic_DNA"/>
</dbReference>
<dbReference type="InterPro" id="IPR012441">
    <property type="entry name" value="DUF1643"/>
</dbReference>
<proteinExistence type="predicted"/>
<comment type="caution">
    <text evidence="1">The sequence shown here is derived from an EMBL/GenBank/DDBJ whole genome shotgun (WGS) entry which is preliminary data.</text>
</comment>
<name>A0A7W8UE85_9HYPH</name>
<accession>A0A7W8UE85</accession>
<dbReference type="InterPro" id="IPR016992">
    <property type="entry name" value="UCP032209"/>
</dbReference>
<gene>
    <name evidence="1" type="ORF">GGD55_003652</name>
</gene>
<reference evidence="1 2" key="1">
    <citation type="submission" date="2020-08" db="EMBL/GenBank/DDBJ databases">
        <title>Genomic Encyclopedia of Type Strains, Phase IV (KMG-V): Genome sequencing to study the core and pangenomes of soil and plant-associated prokaryotes.</title>
        <authorList>
            <person name="Whitman W."/>
        </authorList>
    </citation>
    <scope>NUCLEOTIDE SEQUENCE [LARGE SCALE GENOMIC DNA]</scope>
    <source>
        <strain evidence="1 2">SEMIA 4084</strain>
    </source>
</reference>
<dbReference type="PIRSF" id="PIRSF032209">
    <property type="entry name" value="UCP032209"/>
    <property type="match status" value="1"/>
</dbReference>
<keyword evidence="2" id="KW-1185">Reference proteome</keyword>
<sequence length="175" mass="19275">MNDLFTNASASSATISACGAYRYRLERQWDANKSKVAFIMLNPSTADAEQDDPTIRRCMAFANAWGFGGLIVGNLFALRSTDPKVLYSHEDPIGADNDKHLSAIARSSTKIICAWGTHGAFRDRGREVAHKLEFFNLSVLKLTADGHPGHPLYIAASTEPRVYFARAHSSERKGE</sequence>
<organism evidence="1 2">
    <name type="scientific">Rhizobium giardinii</name>
    <dbReference type="NCBI Taxonomy" id="56731"/>
    <lineage>
        <taxon>Bacteria</taxon>
        <taxon>Pseudomonadati</taxon>
        <taxon>Pseudomonadota</taxon>
        <taxon>Alphaproteobacteria</taxon>
        <taxon>Hyphomicrobiales</taxon>
        <taxon>Rhizobiaceae</taxon>
        <taxon>Rhizobium/Agrobacterium group</taxon>
        <taxon>Rhizobium</taxon>
    </lineage>
</organism>
<protein>
    <recommendedName>
        <fullName evidence="3">DUF1643 domain-containing protein</fullName>
    </recommendedName>
</protein>
<dbReference type="Proteomes" id="UP000585507">
    <property type="component" value="Unassembled WGS sequence"/>
</dbReference>
<evidence type="ECO:0008006" key="3">
    <source>
        <dbReference type="Google" id="ProtNLM"/>
    </source>
</evidence>